<proteinExistence type="predicted"/>
<reference evidence="1" key="1">
    <citation type="submission" date="2014-09" db="EMBL/GenBank/DDBJ databases">
        <authorList>
            <person name="Magalhaes I.L.F."/>
            <person name="Oliveira U."/>
            <person name="Santos F.R."/>
            <person name="Vidigal T.H.D.A."/>
            <person name="Brescovit A.D."/>
            <person name="Santos A.J."/>
        </authorList>
    </citation>
    <scope>NUCLEOTIDE SEQUENCE</scope>
    <source>
        <tissue evidence="1">Shoot tissue taken approximately 20 cm above the soil surface</tissue>
    </source>
</reference>
<sequence length="11" mass="966">MGATMAITGGG</sequence>
<accession>A0A0A9GMN6</accession>
<protein>
    <submittedName>
        <fullName evidence="1">Uncharacterized protein</fullName>
    </submittedName>
</protein>
<dbReference type="EMBL" id="GBRH01171496">
    <property type="protein sequence ID" value="JAE26400.1"/>
    <property type="molecule type" value="Transcribed_RNA"/>
</dbReference>
<reference evidence="1" key="2">
    <citation type="journal article" date="2015" name="Data Brief">
        <title>Shoot transcriptome of the giant reed, Arundo donax.</title>
        <authorList>
            <person name="Barrero R.A."/>
            <person name="Guerrero F.D."/>
            <person name="Moolhuijzen P."/>
            <person name="Goolsby J.A."/>
            <person name="Tidwell J."/>
            <person name="Bellgard S.E."/>
            <person name="Bellgard M.I."/>
        </authorList>
    </citation>
    <scope>NUCLEOTIDE SEQUENCE</scope>
    <source>
        <tissue evidence="1">Shoot tissue taken approximately 20 cm above the soil surface</tissue>
    </source>
</reference>
<name>A0A0A9GMN6_ARUDO</name>
<evidence type="ECO:0000313" key="1">
    <source>
        <dbReference type="EMBL" id="JAE26400.1"/>
    </source>
</evidence>
<organism evidence="1">
    <name type="scientific">Arundo donax</name>
    <name type="common">Giant reed</name>
    <name type="synonym">Donax arundinaceus</name>
    <dbReference type="NCBI Taxonomy" id="35708"/>
    <lineage>
        <taxon>Eukaryota</taxon>
        <taxon>Viridiplantae</taxon>
        <taxon>Streptophyta</taxon>
        <taxon>Embryophyta</taxon>
        <taxon>Tracheophyta</taxon>
        <taxon>Spermatophyta</taxon>
        <taxon>Magnoliopsida</taxon>
        <taxon>Liliopsida</taxon>
        <taxon>Poales</taxon>
        <taxon>Poaceae</taxon>
        <taxon>PACMAD clade</taxon>
        <taxon>Arundinoideae</taxon>
        <taxon>Arundineae</taxon>
        <taxon>Arundo</taxon>
    </lineage>
</organism>